<proteinExistence type="predicted"/>
<dbReference type="SUPFAM" id="SSF48350">
    <property type="entry name" value="GTPase activation domain, GAP"/>
    <property type="match status" value="1"/>
</dbReference>
<dbReference type="PROSITE" id="PS50021">
    <property type="entry name" value="CH"/>
    <property type="match status" value="1"/>
</dbReference>
<dbReference type="EMBL" id="KC513624">
    <property type="protein sequence ID" value="AGE96572.1"/>
    <property type="molecule type" value="Genomic_DNA"/>
</dbReference>
<dbReference type="GO" id="GO:0005096">
    <property type="term" value="F:GTPase activator activity"/>
    <property type="evidence" value="ECO:0007669"/>
    <property type="project" value="TreeGrafter"/>
</dbReference>
<accession>M1KB50</accession>
<reference evidence="3" key="1">
    <citation type="journal article" date="2013" name="Eukaryot. Cell">
        <title>Extremely Reduced Levels of Heterozygosity in the Vertebrate Pathogen Encephalitozoon cuniculi.</title>
        <authorList>
            <person name="Selman M."/>
            <person name="Sak B."/>
            <person name="Kvac M."/>
            <person name="Farinelli L."/>
            <person name="Weiss L.M."/>
            <person name="Corradi N."/>
        </authorList>
    </citation>
    <scope>NUCLEOTIDE SEQUENCE</scope>
</reference>
<dbReference type="InterPro" id="IPR001936">
    <property type="entry name" value="RasGAP_dom"/>
</dbReference>
<dbReference type="GO" id="GO:0005938">
    <property type="term" value="C:cell cortex"/>
    <property type="evidence" value="ECO:0007669"/>
    <property type="project" value="TreeGrafter"/>
</dbReference>
<dbReference type="PANTHER" id="PTHR14149:SF14">
    <property type="entry name" value="CALPONIN-HOMOLOGY (CH) DOMAIN-CONTAINING PROTEIN"/>
    <property type="match status" value="1"/>
</dbReference>
<dbReference type="InterPro" id="IPR036872">
    <property type="entry name" value="CH_dom_sf"/>
</dbReference>
<dbReference type="SUPFAM" id="SSF47576">
    <property type="entry name" value="Calponin-homology domain, CH-domain"/>
    <property type="match status" value="1"/>
</dbReference>
<dbReference type="PANTHER" id="PTHR14149">
    <property type="entry name" value="RAS GTPASE-ACTIVATING PROTEIN WITH IQ MOTIF"/>
    <property type="match status" value="1"/>
</dbReference>
<gene>
    <name evidence="3" type="ORF">ECU10_1740</name>
</gene>
<dbReference type="GO" id="GO:1903479">
    <property type="term" value="P:mitotic actomyosin contractile ring assembly actin filament organization"/>
    <property type="evidence" value="ECO:0007669"/>
    <property type="project" value="TreeGrafter"/>
</dbReference>
<dbReference type="InterPro" id="IPR000593">
    <property type="entry name" value="RasGAP_C"/>
</dbReference>
<protein>
    <submittedName>
        <fullName evidence="3">Putative calponin domain protein</fullName>
    </submittedName>
</protein>
<dbReference type="SUPFAM" id="SSF143885">
    <property type="entry name" value="RGC domain-like"/>
    <property type="match status" value="1"/>
</dbReference>
<dbReference type="CDD" id="cd21206">
    <property type="entry name" value="CH_IQGAP"/>
    <property type="match status" value="1"/>
</dbReference>
<dbReference type="GO" id="GO:0051015">
    <property type="term" value="F:actin filament binding"/>
    <property type="evidence" value="ECO:0007669"/>
    <property type="project" value="TreeGrafter"/>
</dbReference>
<dbReference type="VEuPathDB" id="MicrosporidiaDB:AEWD_101690"/>
<dbReference type="VEuPathDB" id="MicrosporidiaDB:M970_101690"/>
<dbReference type="Pfam" id="PF00616">
    <property type="entry name" value="RasGAP"/>
    <property type="match status" value="1"/>
</dbReference>
<evidence type="ECO:0000313" key="3">
    <source>
        <dbReference type="EMBL" id="AGE96572.1"/>
    </source>
</evidence>
<dbReference type="InterPro" id="IPR001715">
    <property type="entry name" value="CH_dom"/>
</dbReference>
<evidence type="ECO:0000259" key="2">
    <source>
        <dbReference type="PROSITE" id="PS50021"/>
    </source>
</evidence>
<dbReference type="Pfam" id="PF00307">
    <property type="entry name" value="CH"/>
    <property type="match status" value="1"/>
</dbReference>
<dbReference type="SMART" id="SM00033">
    <property type="entry name" value="CH"/>
    <property type="match status" value="1"/>
</dbReference>
<feature type="domain" description="Calponin-homology (CH)" evidence="2">
    <location>
        <begin position="43"/>
        <end position="148"/>
    </location>
</feature>
<feature type="region of interest" description="Disordered" evidence="1">
    <location>
        <begin position="208"/>
        <end position="228"/>
    </location>
</feature>
<dbReference type="AlphaFoldDB" id="M1KB50"/>
<dbReference type="GO" id="GO:0005516">
    <property type="term" value="F:calmodulin binding"/>
    <property type="evidence" value="ECO:0007669"/>
    <property type="project" value="TreeGrafter"/>
</dbReference>
<dbReference type="InterPro" id="IPR008936">
    <property type="entry name" value="Rho_GTPase_activation_prot"/>
</dbReference>
<dbReference type="VEuPathDB" id="MicrosporidiaDB:ECU10_1740"/>
<organism evidence="3">
    <name type="scientific">Encephalitozoon cuniculi</name>
    <name type="common">Microsporidian parasite</name>
    <dbReference type="NCBI Taxonomy" id="6035"/>
    <lineage>
        <taxon>Eukaryota</taxon>
        <taxon>Fungi</taxon>
        <taxon>Fungi incertae sedis</taxon>
        <taxon>Microsporidia</taxon>
        <taxon>Unikaryonidae</taxon>
        <taxon>Encephalitozoon</taxon>
    </lineage>
</organism>
<dbReference type="Gene3D" id="1.10.506.10">
    <property type="entry name" value="GTPase Activation - p120gap, domain 1"/>
    <property type="match status" value="1"/>
</dbReference>
<dbReference type="VEuPathDB" id="MicrosporidiaDB:AEWR_101690"/>
<dbReference type="Gene3D" id="1.10.418.10">
    <property type="entry name" value="Calponin-like domain"/>
    <property type="match status" value="1"/>
</dbReference>
<sequence length="1027" mass="119689">MESKKEELKRNSINVHRRLGTDVHVSSEDMDKERRNTRAYEYLCRLEEAKSWIGEFTIVPESFEEFEEEMRKGVMLTDICKVFAANSVKNVFVDSTLQYRHTDNINYFLDGITRFGLPEYFHFEVIDLYEKKNFVKVIYCIHALAHLLSSKGISRNIRSAKGKIFSQDDMARADVQVEKVHMPKFDDIGEVLKEKMSMEAIVDKEEGGMKKEALDQRKTEEREQSEKEGSFLSEDISICNESFDILKLTLKTFLYKKCFDDIYYRKDVSLFSIRRFVFIFFSNSSEMIKENLIENLHHKISRKFDSIYAKEAQIKDIETRIRLMVQNRMEVGNITIKNPIPEDEDTKDFERVLLFLQNNPKYLAELLRSVSDPDTLIISIVIPIFSNVCSKKEEYMFINLVLEIFRRELLDNGLDIRKLVPIDMSLGIHSSTFFSLELFREIEFPIHHTLTSGSICHKLMVNYFRISQGSFALRDRILHVVKNLENIEVDANPVLIYKALFNQTISVDKALENERVRETVQTRLMVMRGVITSTLDFLESSVESIPYILRYFLKLYGPGMFYSEFVMPFILAPDAFIESFEVSKSLRSKCFIISKVLGYITDRSTYFEESDYGEEEKDGDSMDRYLSFSDGEKKNFELRFYSPLYPFFRRCREKYQEILSKLTNVSSLDHYFQFESMNELGKLRRATVYLPSSTANQLITLLLSNSKLLGSELCEILEALPLFPDDQNKTLSFTFFGPEWICSQDPEKIALENFVRGLKKKLVYAISVCKGRNLVEMLLRESDEDEKALYLEMKKSSFYNNKDEEDEVSIASPPIQYETVDHLKESIIDDLNFLEDKEITSRHNLYSELLFMLAQDIVILRFMSEERNKELRINEISYDNLCYRDDYLSSKIELYQNYLNSFVAKLAVKKKSLFGFSGVDDITRDSKYGTHKYSAEKLMGMGVLVQIYDSPDISEIFFLFLSDSPLLFSVEIYVQNILVSHPVSFRFDDLLKLKKNGNTVCDIAGICSFSVCKFINLVNSKYVGSEV</sequence>
<dbReference type="VEuPathDB" id="MicrosporidiaDB:AEWQ_101690"/>
<name>M1KB50_ENCCN</name>
<dbReference type="Pfam" id="PF03836">
    <property type="entry name" value="RasGAP_C"/>
    <property type="match status" value="1"/>
</dbReference>
<evidence type="ECO:0000256" key="1">
    <source>
        <dbReference type="SAM" id="MobiDB-lite"/>
    </source>
</evidence>